<dbReference type="InterPro" id="IPR011048">
    <property type="entry name" value="Haem_d1_sf"/>
</dbReference>
<dbReference type="OrthoDB" id="24300at2"/>
<keyword evidence="2" id="KW-1185">Reference proteome</keyword>
<name>A0A2N7X1W7_9BURK</name>
<evidence type="ECO:0008006" key="3">
    <source>
        <dbReference type="Google" id="ProtNLM"/>
    </source>
</evidence>
<organism evidence="1 2">
    <name type="scientific">Trinickia symbiotica</name>
    <dbReference type="NCBI Taxonomy" id="863227"/>
    <lineage>
        <taxon>Bacteria</taxon>
        <taxon>Pseudomonadati</taxon>
        <taxon>Pseudomonadota</taxon>
        <taxon>Betaproteobacteria</taxon>
        <taxon>Burkholderiales</taxon>
        <taxon>Burkholderiaceae</taxon>
        <taxon>Trinickia</taxon>
    </lineage>
</organism>
<comment type="caution">
    <text evidence="1">The sequence shown here is derived from an EMBL/GenBank/DDBJ whole genome shotgun (WGS) entry which is preliminary data.</text>
</comment>
<evidence type="ECO:0000313" key="1">
    <source>
        <dbReference type="EMBL" id="PMS35749.1"/>
    </source>
</evidence>
<dbReference type="RefSeq" id="WP_018442876.1">
    <property type="nucleotide sequence ID" value="NZ_KB890197.1"/>
</dbReference>
<dbReference type="Proteomes" id="UP000235777">
    <property type="component" value="Unassembled WGS sequence"/>
</dbReference>
<dbReference type="InterPro" id="IPR051200">
    <property type="entry name" value="Host-pathogen_enzymatic-act"/>
</dbReference>
<accession>A0A2N7X1W7</accession>
<protein>
    <recommendedName>
        <fullName evidence="3">YncE family protein</fullName>
    </recommendedName>
</protein>
<reference evidence="1 2" key="1">
    <citation type="submission" date="2018-01" db="EMBL/GenBank/DDBJ databases">
        <title>Whole genome analyses suggest that Burkholderia sensu lato contains two further novel genera in the rhizoxinica-symbiotica group Mycetohabitans gen. nov., and Trinickia gen. nov.: implications for the evolution of diazotrophy and nodulation in the Burkholderiaceae.</title>
        <authorList>
            <person name="Estrada-de los Santos P."/>
            <person name="Palmer M."/>
            <person name="Chavez-Ramirez B."/>
            <person name="Beukes C."/>
            <person name="Steenkamp E.T."/>
            <person name="Hirsch A.M."/>
            <person name="Manyaka P."/>
            <person name="Maluk M."/>
            <person name="Lafos M."/>
            <person name="Crook M."/>
            <person name="Gross E."/>
            <person name="Simon M.F."/>
            <person name="Bueno dos Reis Junior F."/>
            <person name="Poole P.S."/>
            <person name="Venter S.N."/>
            <person name="James E.K."/>
        </authorList>
    </citation>
    <scope>NUCLEOTIDE SEQUENCE [LARGE SCALE GENOMIC DNA]</scope>
    <source>
        <strain evidence="1 2">JPY 581</strain>
    </source>
</reference>
<dbReference type="Pfam" id="PF02239">
    <property type="entry name" value="Cytochrom_D1"/>
    <property type="match status" value="1"/>
</dbReference>
<dbReference type="SUPFAM" id="SSF51004">
    <property type="entry name" value="C-terminal (heme d1) domain of cytochrome cd1-nitrite reductase"/>
    <property type="match status" value="1"/>
</dbReference>
<proteinExistence type="predicted"/>
<gene>
    <name evidence="1" type="ORF">C0Z20_15485</name>
</gene>
<dbReference type="PANTHER" id="PTHR47197:SF3">
    <property type="entry name" value="DIHYDRO-HEME D1 DEHYDROGENASE"/>
    <property type="match status" value="1"/>
</dbReference>
<sequence length="310" mass="34038">MTSRLKAVLVEKFSNSFSGYYLDNGELALRAQLPAYPHEFVVDSRGGFAYVGHYGVQTFAHEGEGGHEVFIVDLASGEHVASLDCTPHGRIHGIQIDRRDRVYALSEQDNVLLVFDEPTQRRTPAHVVPSGGVKSHLFVVSKDGERAYITHLRSHTVTLVQPHAPDREPLAASIGGRPEGCCLSRDETILYAASRDDATLSMLDARTMEVLKTVATGEDPTRIYLARDNRLFVTNYGERSIGVYDAQTLQELQRVPTVHKPIALAFHPEAPLAYIPLNDDSVARLDLETLTLSHAFATGKEPDGLVVLAG</sequence>
<evidence type="ECO:0000313" key="2">
    <source>
        <dbReference type="Proteomes" id="UP000235777"/>
    </source>
</evidence>
<dbReference type="STRING" id="863227.GCA_000373005_04273"/>
<dbReference type="Gene3D" id="2.130.10.10">
    <property type="entry name" value="YVTN repeat-like/Quinoprotein amine dehydrogenase"/>
    <property type="match status" value="2"/>
</dbReference>
<dbReference type="InterPro" id="IPR015943">
    <property type="entry name" value="WD40/YVTN_repeat-like_dom_sf"/>
</dbReference>
<dbReference type="EMBL" id="PNYC01000009">
    <property type="protein sequence ID" value="PMS35749.1"/>
    <property type="molecule type" value="Genomic_DNA"/>
</dbReference>
<dbReference type="AlphaFoldDB" id="A0A2N7X1W7"/>
<dbReference type="PANTHER" id="PTHR47197">
    <property type="entry name" value="PROTEIN NIRF"/>
    <property type="match status" value="1"/>
</dbReference>